<protein>
    <submittedName>
        <fullName evidence="4">HD domain-containing phosphohydrolase</fullName>
    </submittedName>
</protein>
<dbReference type="Proteomes" id="UP001410394">
    <property type="component" value="Unassembled WGS sequence"/>
</dbReference>
<feature type="domain" description="HAMP" evidence="2">
    <location>
        <begin position="373"/>
        <end position="426"/>
    </location>
</feature>
<dbReference type="Gene3D" id="3.30.450.40">
    <property type="match status" value="1"/>
</dbReference>
<dbReference type="Gene3D" id="3.30.450.20">
    <property type="entry name" value="PAS domain"/>
    <property type="match status" value="2"/>
</dbReference>
<dbReference type="SUPFAM" id="SSF55781">
    <property type="entry name" value="GAF domain-like"/>
    <property type="match status" value="1"/>
</dbReference>
<dbReference type="InterPro" id="IPR003660">
    <property type="entry name" value="HAMP_dom"/>
</dbReference>
<evidence type="ECO:0000313" key="4">
    <source>
        <dbReference type="EMBL" id="MEN3068257.1"/>
    </source>
</evidence>
<dbReference type="Gene3D" id="6.10.340.10">
    <property type="match status" value="1"/>
</dbReference>
<reference evidence="4 5" key="1">
    <citation type="journal article" date="2018" name="Int. J. Syst. Evol. Microbiol.">
        <title>Uliginosibacterium sediminicola sp. nov., isolated from freshwater sediment.</title>
        <authorList>
            <person name="Hwang W.M."/>
            <person name="Kim S.M."/>
            <person name="Kang K."/>
            <person name="Ahn T.Y."/>
        </authorList>
    </citation>
    <scope>NUCLEOTIDE SEQUENCE [LARGE SCALE GENOMIC DNA]</scope>
    <source>
        <strain evidence="4 5">M1-21</strain>
    </source>
</reference>
<sequence length="988" mass="110607">MFLPQFLKPRRSIPLQLLAAGGATVILTTIALLLAWHAYAGTREVLLSSVDESTRHLSMVLKDRVRGILEPAESQITLLAEHEVVEANTLEQRLAALPTARAALLSNPLLDALYVAYPDGGFVLFRALRDPNVRRVFRAPAESELFVQTQTPQADGQLRGEFRYYDAHGALLRQTRREDYVFDARTRPWYRAALTRQDSVLVDPYVFFTTRSVGTTLARHAKREGVVIGLDLTIDVLAREIAELRITPGARVVITDNNNRLLVRDRGSLSELYGRDGDLSAPEVRDVEIPALAAAAELPKGELGRLHRKVAQQDWELVSVPLQMRSQNKPLRVLMAIPHEELFRDARKLLGQQLLVTLLLILASIPAGVWITRQISAPLRALTEETSRLAAFNFAPSKPRASMIAEVELLARATQQMKATMARFLDVSAALNSEKRLERLLDVVLGDVAESVQARSGALYLYEVDSGKLRRAQQLSSPQARASHPAELSAERFATHPAVRALQDRHSVVGVETGSEQELVAVPLENLGKEFVGVLVLELPSEIDAKHSGGRDAKLAFIEALSSTAAVAIETRHLVDSQKNLLEALIQLLAGAIDAKSPYTGSHCQRVPELTKMLARAAHEARSGPYRDFTLSEEDWEAVHVGAWLHDCGKITTPEAVVDKATKLETTYNRIHEIRTRFEVLKRDAEIHYWRSRSQGTPDDLAWAELQQRWRSLDEDFSFVAACNLGSESLDQDKIARLRQIGARTWMRTFDDRLGLSREELRNLQEVPVRATPAAESLLADKPEHLLRWLPGERIADRSSWGFASIVPRYKFNRGELYNLGIQRGTLTDEERFIVNDHIAQTIIMLQRLPFPRHLRSVPEIAGGHHERMDGRGYPRGLVREQMSVPARIMAIADVFEALTAADRPYKAAKTLSESLLIMAHMVREQHLDPDLFELFLRAGVWRDYAEKFLAPSQLDSVDIDAIMTSAHDDLLSADLKARFANELDDVS</sequence>
<dbReference type="CDD" id="cd00077">
    <property type="entry name" value="HDc"/>
    <property type="match status" value="2"/>
</dbReference>
<organism evidence="4 5">
    <name type="scientific">Uliginosibacterium sediminicola</name>
    <dbReference type="NCBI Taxonomy" id="2024550"/>
    <lineage>
        <taxon>Bacteria</taxon>
        <taxon>Pseudomonadati</taxon>
        <taxon>Pseudomonadota</taxon>
        <taxon>Betaproteobacteria</taxon>
        <taxon>Rhodocyclales</taxon>
        <taxon>Zoogloeaceae</taxon>
        <taxon>Uliginosibacterium</taxon>
    </lineage>
</organism>
<feature type="transmembrane region" description="Helical" evidence="1">
    <location>
        <begin position="354"/>
        <end position="372"/>
    </location>
</feature>
<dbReference type="InterPro" id="IPR029016">
    <property type="entry name" value="GAF-like_dom_sf"/>
</dbReference>
<dbReference type="PANTHER" id="PTHR43155">
    <property type="entry name" value="CYCLIC DI-GMP PHOSPHODIESTERASE PA4108-RELATED"/>
    <property type="match status" value="1"/>
</dbReference>
<dbReference type="Pfam" id="PF13487">
    <property type="entry name" value="HD_5"/>
    <property type="match status" value="1"/>
</dbReference>
<dbReference type="SMART" id="SM00471">
    <property type="entry name" value="HDc"/>
    <property type="match status" value="1"/>
</dbReference>
<dbReference type="EMBL" id="JBDIVE010000003">
    <property type="protein sequence ID" value="MEN3068257.1"/>
    <property type="molecule type" value="Genomic_DNA"/>
</dbReference>
<feature type="domain" description="HD-GYP" evidence="3">
    <location>
        <begin position="743"/>
        <end position="952"/>
    </location>
</feature>
<evidence type="ECO:0000259" key="3">
    <source>
        <dbReference type="PROSITE" id="PS51832"/>
    </source>
</evidence>
<dbReference type="Gene3D" id="1.10.3210.10">
    <property type="entry name" value="Hypothetical protein af1432"/>
    <property type="match status" value="2"/>
</dbReference>
<dbReference type="PROSITE" id="PS51832">
    <property type="entry name" value="HD_GYP"/>
    <property type="match status" value="1"/>
</dbReference>
<dbReference type="RefSeq" id="WP_345919027.1">
    <property type="nucleotide sequence ID" value="NZ_JBDIVE010000003.1"/>
</dbReference>
<evidence type="ECO:0000259" key="2">
    <source>
        <dbReference type="PROSITE" id="PS50885"/>
    </source>
</evidence>
<dbReference type="PANTHER" id="PTHR43155:SF2">
    <property type="entry name" value="CYCLIC DI-GMP PHOSPHODIESTERASE PA4108"/>
    <property type="match status" value="1"/>
</dbReference>
<name>A0ABU9YX17_9RHOO</name>
<keyword evidence="1" id="KW-0472">Membrane</keyword>
<dbReference type="InterPro" id="IPR037522">
    <property type="entry name" value="HD_GYP_dom"/>
</dbReference>
<dbReference type="PROSITE" id="PS50885">
    <property type="entry name" value="HAMP"/>
    <property type="match status" value="1"/>
</dbReference>
<keyword evidence="1" id="KW-1133">Transmembrane helix</keyword>
<evidence type="ECO:0000256" key="1">
    <source>
        <dbReference type="SAM" id="Phobius"/>
    </source>
</evidence>
<keyword evidence="1" id="KW-0812">Transmembrane</keyword>
<evidence type="ECO:0000313" key="5">
    <source>
        <dbReference type="Proteomes" id="UP001410394"/>
    </source>
</evidence>
<accession>A0ABU9YX17</accession>
<feature type="transmembrane region" description="Helical" evidence="1">
    <location>
        <begin position="15"/>
        <end position="39"/>
    </location>
</feature>
<proteinExistence type="predicted"/>
<dbReference type="InterPro" id="IPR003607">
    <property type="entry name" value="HD/PDEase_dom"/>
</dbReference>
<comment type="caution">
    <text evidence="4">The sequence shown here is derived from an EMBL/GenBank/DDBJ whole genome shotgun (WGS) entry which is preliminary data.</text>
</comment>
<dbReference type="SUPFAM" id="SSF109604">
    <property type="entry name" value="HD-domain/PDEase-like"/>
    <property type="match status" value="2"/>
</dbReference>
<gene>
    <name evidence="4" type="ORF">ABDB84_07175</name>
</gene>
<keyword evidence="5" id="KW-1185">Reference proteome</keyword>